<dbReference type="RefSeq" id="WP_094094427.1">
    <property type="nucleotide sequence ID" value="NZ_BMHF01000011.1"/>
</dbReference>
<keyword evidence="2" id="KW-1185">Reference proteome</keyword>
<gene>
    <name evidence="1" type="ORF">GCM10010917_31150</name>
</gene>
<evidence type="ECO:0000313" key="1">
    <source>
        <dbReference type="EMBL" id="GGA43615.1"/>
    </source>
</evidence>
<evidence type="ECO:0008006" key="3">
    <source>
        <dbReference type="Google" id="ProtNLM"/>
    </source>
</evidence>
<protein>
    <recommendedName>
        <fullName evidence="3">Flagellar protein FliT</fullName>
    </recommendedName>
</protein>
<reference evidence="2" key="1">
    <citation type="journal article" date="2019" name="Int. J. Syst. Evol. Microbiol.">
        <title>The Global Catalogue of Microorganisms (GCM) 10K type strain sequencing project: providing services to taxonomists for standard genome sequencing and annotation.</title>
        <authorList>
            <consortium name="The Broad Institute Genomics Platform"/>
            <consortium name="The Broad Institute Genome Sequencing Center for Infectious Disease"/>
            <person name="Wu L."/>
            <person name="Ma J."/>
        </authorList>
    </citation>
    <scope>NUCLEOTIDE SEQUENCE [LARGE SCALE GENOMIC DNA]</scope>
    <source>
        <strain evidence="2">CGMCC 1.15044</strain>
    </source>
</reference>
<organism evidence="1 2">
    <name type="scientific">Paenibacillus physcomitrellae</name>
    <dbReference type="NCBI Taxonomy" id="1619311"/>
    <lineage>
        <taxon>Bacteria</taxon>
        <taxon>Bacillati</taxon>
        <taxon>Bacillota</taxon>
        <taxon>Bacilli</taxon>
        <taxon>Bacillales</taxon>
        <taxon>Paenibacillaceae</taxon>
        <taxon>Paenibacillus</taxon>
    </lineage>
</organism>
<evidence type="ECO:0000313" key="2">
    <source>
        <dbReference type="Proteomes" id="UP000609323"/>
    </source>
</evidence>
<name>A0ABQ1GGY5_9BACL</name>
<proteinExistence type="predicted"/>
<accession>A0ABQ1GGY5</accession>
<comment type="caution">
    <text evidence="1">The sequence shown here is derived from an EMBL/GenBank/DDBJ whole genome shotgun (WGS) entry which is preliminary data.</text>
</comment>
<sequence>MEQSLYQLEEATKEIMEHIQDATYLEMQTFVEQRDQIIEMMRTQFDGGNLTEDQKERIKVLLQHDELIGGRMRELYAEARDWLQQRRQAVSRQRIYEAGYAYESILMDKRK</sequence>
<dbReference type="Proteomes" id="UP000609323">
    <property type="component" value="Unassembled WGS sequence"/>
</dbReference>
<dbReference type="EMBL" id="BMHF01000011">
    <property type="protein sequence ID" value="GGA43615.1"/>
    <property type="molecule type" value="Genomic_DNA"/>
</dbReference>